<dbReference type="SMART" id="SM00947">
    <property type="entry name" value="Pro_CA"/>
    <property type="match status" value="1"/>
</dbReference>
<evidence type="ECO:0000256" key="8">
    <source>
        <dbReference type="SAM" id="Phobius"/>
    </source>
</evidence>
<name>L8H861_ACACF</name>
<feature type="binding site" evidence="6">
    <location>
        <position position="158"/>
    </location>
    <ligand>
        <name>Zn(2+)</name>
        <dbReference type="ChEBI" id="CHEBI:29105"/>
    </ligand>
</feature>
<evidence type="ECO:0000313" key="10">
    <source>
        <dbReference type="Proteomes" id="UP000011083"/>
    </source>
</evidence>
<dbReference type="EMBL" id="KB007908">
    <property type="protein sequence ID" value="ELR20923.1"/>
    <property type="molecule type" value="Genomic_DNA"/>
</dbReference>
<feature type="binding site" evidence="6">
    <location>
        <position position="101"/>
    </location>
    <ligand>
        <name>Zn(2+)</name>
        <dbReference type="ChEBI" id="CHEBI:29105"/>
    </ligand>
</feature>
<comment type="function">
    <text evidence="7">Reversible hydration of carbon dioxide.</text>
</comment>
<feature type="binding site" evidence="6">
    <location>
        <position position="161"/>
    </location>
    <ligand>
        <name>Zn(2+)</name>
        <dbReference type="ChEBI" id="CHEBI:29105"/>
    </ligand>
</feature>
<dbReference type="OrthoDB" id="25549at2759"/>
<evidence type="ECO:0000256" key="4">
    <source>
        <dbReference type="ARBA" id="ARBA00023239"/>
    </source>
</evidence>
<evidence type="ECO:0000256" key="2">
    <source>
        <dbReference type="ARBA" id="ARBA00012925"/>
    </source>
</evidence>
<dbReference type="PANTHER" id="PTHR11002:SF79">
    <property type="entry name" value="CARBONIC ANHYDRASE 2"/>
    <property type="match status" value="1"/>
</dbReference>
<dbReference type="PROSITE" id="PS00705">
    <property type="entry name" value="PROK_CO2_ANHYDRASE_2"/>
    <property type="match status" value="1"/>
</dbReference>
<evidence type="ECO:0000256" key="1">
    <source>
        <dbReference type="ARBA" id="ARBA00006217"/>
    </source>
</evidence>
<dbReference type="SUPFAM" id="SSF53056">
    <property type="entry name" value="beta-carbonic anhydrase, cab"/>
    <property type="match status" value="1"/>
</dbReference>
<dbReference type="GO" id="GO:0015976">
    <property type="term" value="P:carbon utilization"/>
    <property type="evidence" value="ECO:0007669"/>
    <property type="project" value="InterPro"/>
</dbReference>
<dbReference type="VEuPathDB" id="AmoebaDB:ACA1_278940"/>
<organism evidence="9 10">
    <name type="scientific">Acanthamoeba castellanii (strain ATCC 30010 / Neff)</name>
    <dbReference type="NCBI Taxonomy" id="1257118"/>
    <lineage>
        <taxon>Eukaryota</taxon>
        <taxon>Amoebozoa</taxon>
        <taxon>Discosea</taxon>
        <taxon>Longamoebia</taxon>
        <taxon>Centramoebida</taxon>
        <taxon>Acanthamoebidae</taxon>
        <taxon>Acanthamoeba</taxon>
    </lineage>
</organism>
<protein>
    <recommendedName>
        <fullName evidence="2 7">Carbonic anhydrase</fullName>
        <ecNumber evidence="2 7">4.2.1.1</ecNumber>
    </recommendedName>
    <alternativeName>
        <fullName evidence="7">Carbonate dehydratase</fullName>
    </alternativeName>
</protein>
<dbReference type="AlphaFoldDB" id="L8H861"/>
<dbReference type="PANTHER" id="PTHR11002">
    <property type="entry name" value="CARBONIC ANHYDRASE"/>
    <property type="match status" value="1"/>
</dbReference>
<accession>L8H861</accession>
<feature type="transmembrane region" description="Helical" evidence="8">
    <location>
        <begin position="20"/>
        <end position="39"/>
    </location>
</feature>
<evidence type="ECO:0000256" key="3">
    <source>
        <dbReference type="ARBA" id="ARBA00022833"/>
    </source>
</evidence>
<keyword evidence="8" id="KW-1133">Transmembrane helix</keyword>
<proteinExistence type="inferred from homology"/>
<keyword evidence="8" id="KW-0812">Transmembrane</keyword>
<keyword evidence="6" id="KW-0479">Metal-binding</keyword>
<dbReference type="InterPro" id="IPR036874">
    <property type="entry name" value="Carbonic_anhydrase_sf"/>
</dbReference>
<comment type="similarity">
    <text evidence="1 7">Belongs to the beta-class carbonic anhydrase family.</text>
</comment>
<comment type="cofactor">
    <cofactor evidence="6">
        <name>Zn(2+)</name>
        <dbReference type="ChEBI" id="CHEBI:29105"/>
    </cofactor>
    <text evidence="6">Binds 1 zinc ion per subunit.</text>
</comment>
<evidence type="ECO:0000256" key="7">
    <source>
        <dbReference type="RuleBase" id="RU003956"/>
    </source>
</evidence>
<evidence type="ECO:0000313" key="9">
    <source>
        <dbReference type="EMBL" id="ELR20923.1"/>
    </source>
</evidence>
<keyword evidence="4 7" id="KW-0456">Lyase</keyword>
<dbReference type="RefSeq" id="XP_004344666.1">
    <property type="nucleotide sequence ID" value="XM_004344616.1"/>
</dbReference>
<dbReference type="EC" id="4.2.1.1" evidence="2 7"/>
<keyword evidence="8" id="KW-0472">Membrane</keyword>
<dbReference type="GO" id="GO:0008270">
    <property type="term" value="F:zinc ion binding"/>
    <property type="evidence" value="ECO:0007669"/>
    <property type="project" value="UniProtKB-UniRule"/>
</dbReference>
<dbReference type="Pfam" id="PF00484">
    <property type="entry name" value="Pro_CA"/>
    <property type="match status" value="1"/>
</dbReference>
<dbReference type="KEGG" id="acan:ACA1_278940"/>
<dbReference type="STRING" id="1257118.L8H861"/>
<keyword evidence="3 6" id="KW-0862">Zinc</keyword>
<dbReference type="Gene3D" id="3.40.1050.10">
    <property type="entry name" value="Carbonic anhydrase"/>
    <property type="match status" value="1"/>
</dbReference>
<gene>
    <name evidence="9" type="ORF">ACA1_278940</name>
</gene>
<feature type="binding site" evidence="6">
    <location>
        <position position="103"/>
    </location>
    <ligand>
        <name>Zn(2+)</name>
        <dbReference type="ChEBI" id="CHEBI:29105"/>
    </ligand>
</feature>
<dbReference type="PROSITE" id="PS00704">
    <property type="entry name" value="PROK_CO2_ANHYDRASE_1"/>
    <property type="match status" value="1"/>
</dbReference>
<dbReference type="GO" id="GO:0004089">
    <property type="term" value="F:carbonate dehydratase activity"/>
    <property type="evidence" value="ECO:0007669"/>
    <property type="project" value="UniProtKB-UniRule"/>
</dbReference>
<sequence length="280" mass="30145">MTESVPTPNVASLVDSRVPWWLLLAACGGLVASVTWNLLERRRAYVDTAREELIEEVTHEQASDKMVELLRRNHRFAHGELAPLRTALASGQRPFAAVVCCADSRVSPELIFESGLGELFVVRPVIRTAGNLVDEIALGSLEFAVEHLGVQLLLVLGHGKCGAVSAVVKLTANSRVAVAAAQADGGHQHHDDNHPAHHIAHLVAKILPAVRSAMEVVSMEAGEVDQERLLDVAISENVLATQHEILSRSSILRSFAAHKKLAVRSGIYCLSSGVVSLIDP</sequence>
<dbReference type="GeneID" id="14921795"/>
<dbReference type="InterPro" id="IPR015892">
    <property type="entry name" value="Carbonic_anhydrase_CS"/>
</dbReference>
<keyword evidence="10" id="KW-1185">Reference proteome</keyword>
<dbReference type="Proteomes" id="UP000011083">
    <property type="component" value="Unassembled WGS sequence"/>
</dbReference>
<evidence type="ECO:0000256" key="5">
    <source>
        <dbReference type="ARBA" id="ARBA00048348"/>
    </source>
</evidence>
<dbReference type="OMA" id="DSCGAVQ"/>
<dbReference type="InterPro" id="IPR001765">
    <property type="entry name" value="Carbonic_anhydrase"/>
</dbReference>
<comment type="catalytic activity">
    <reaction evidence="5 7">
        <text>hydrogencarbonate + H(+) = CO2 + H2O</text>
        <dbReference type="Rhea" id="RHEA:10748"/>
        <dbReference type="ChEBI" id="CHEBI:15377"/>
        <dbReference type="ChEBI" id="CHEBI:15378"/>
        <dbReference type="ChEBI" id="CHEBI:16526"/>
        <dbReference type="ChEBI" id="CHEBI:17544"/>
        <dbReference type="EC" id="4.2.1.1"/>
    </reaction>
</comment>
<reference evidence="9 10" key="1">
    <citation type="journal article" date="2013" name="Genome Biol.">
        <title>Genome of Acanthamoeba castellanii highlights extensive lateral gene transfer and early evolution of tyrosine kinase signaling.</title>
        <authorList>
            <person name="Clarke M."/>
            <person name="Lohan A.J."/>
            <person name="Liu B."/>
            <person name="Lagkouvardos I."/>
            <person name="Roy S."/>
            <person name="Zafar N."/>
            <person name="Bertelli C."/>
            <person name="Schilde C."/>
            <person name="Kianianmomeni A."/>
            <person name="Burglin T.R."/>
            <person name="Frech C."/>
            <person name="Turcotte B."/>
            <person name="Kopec K.O."/>
            <person name="Synnott J.M."/>
            <person name="Choo C."/>
            <person name="Paponov I."/>
            <person name="Finkler A."/>
            <person name="Soon Heng Tan C."/>
            <person name="Hutchins A.P."/>
            <person name="Weinmeier T."/>
            <person name="Rattei T."/>
            <person name="Chu J.S."/>
            <person name="Gimenez G."/>
            <person name="Irimia M."/>
            <person name="Rigden D.J."/>
            <person name="Fitzpatrick D.A."/>
            <person name="Lorenzo-Morales J."/>
            <person name="Bateman A."/>
            <person name="Chiu C.H."/>
            <person name="Tang P."/>
            <person name="Hegemann P."/>
            <person name="Fromm H."/>
            <person name="Raoult D."/>
            <person name="Greub G."/>
            <person name="Miranda-Saavedra D."/>
            <person name="Chen N."/>
            <person name="Nash P."/>
            <person name="Ginger M.L."/>
            <person name="Horn M."/>
            <person name="Schaap P."/>
            <person name="Caler L."/>
            <person name="Loftus B."/>
        </authorList>
    </citation>
    <scope>NUCLEOTIDE SEQUENCE [LARGE SCALE GENOMIC DNA]</scope>
    <source>
        <strain evidence="9 10">Neff</strain>
    </source>
</reference>
<evidence type="ECO:0000256" key="6">
    <source>
        <dbReference type="PIRSR" id="PIRSR601765-1"/>
    </source>
</evidence>